<evidence type="ECO:0000256" key="1">
    <source>
        <dbReference type="SAM" id="Phobius"/>
    </source>
</evidence>
<sequence length="139" mass="15603">MEDVGSRIKQITRELKHYVETRIELSVLNIGDKVSYLIGQSIQQLFGYAILGLGLVFGLTALSIYLGDLLDKEWAGYAIVASPFIVLGLIFVVAKPKSIARKIQQQILAEFLDTLPNQQQEQKQLVLKENEKKQTENNG</sequence>
<keyword evidence="1" id="KW-1133">Transmembrane helix</keyword>
<feature type="transmembrane region" description="Helical" evidence="1">
    <location>
        <begin position="45"/>
        <end position="68"/>
    </location>
</feature>
<organism evidence="2 3">
    <name type="scientific">Gracilimonas sediminicola</name>
    <dbReference type="NCBI Taxonomy" id="2952158"/>
    <lineage>
        <taxon>Bacteria</taxon>
        <taxon>Pseudomonadati</taxon>
        <taxon>Balneolota</taxon>
        <taxon>Balneolia</taxon>
        <taxon>Balneolales</taxon>
        <taxon>Balneolaceae</taxon>
        <taxon>Gracilimonas</taxon>
    </lineage>
</organism>
<accession>A0A9X2L5U1</accession>
<gene>
    <name evidence="2" type="ORF">NM125_15085</name>
</gene>
<protein>
    <submittedName>
        <fullName evidence="2">Phage holin family protein</fullName>
    </submittedName>
</protein>
<keyword evidence="1" id="KW-0472">Membrane</keyword>
<proteinExistence type="predicted"/>
<evidence type="ECO:0000313" key="3">
    <source>
        <dbReference type="Proteomes" id="UP001139125"/>
    </source>
</evidence>
<name>A0A9X2L5U1_9BACT</name>
<dbReference type="AlphaFoldDB" id="A0A9X2L5U1"/>
<dbReference type="EMBL" id="JANDBC010000003">
    <property type="protein sequence ID" value="MCP9292913.1"/>
    <property type="molecule type" value="Genomic_DNA"/>
</dbReference>
<reference evidence="2" key="1">
    <citation type="submission" date="2022-06" db="EMBL/GenBank/DDBJ databases">
        <title>Gracilimonas sp. CAU 1638 isolated from sea sediment.</title>
        <authorList>
            <person name="Kim W."/>
        </authorList>
    </citation>
    <scope>NUCLEOTIDE SEQUENCE</scope>
    <source>
        <strain evidence="2">CAU 1638</strain>
    </source>
</reference>
<dbReference type="InterPro" id="IPR009937">
    <property type="entry name" value="Phage_holin_3_6"/>
</dbReference>
<keyword evidence="3" id="KW-1185">Reference proteome</keyword>
<comment type="caution">
    <text evidence="2">The sequence shown here is derived from an EMBL/GenBank/DDBJ whole genome shotgun (WGS) entry which is preliminary data.</text>
</comment>
<dbReference type="RefSeq" id="WP_255135811.1">
    <property type="nucleotide sequence ID" value="NZ_JANDBC010000003.1"/>
</dbReference>
<dbReference type="Proteomes" id="UP001139125">
    <property type="component" value="Unassembled WGS sequence"/>
</dbReference>
<feature type="transmembrane region" description="Helical" evidence="1">
    <location>
        <begin position="74"/>
        <end position="94"/>
    </location>
</feature>
<evidence type="ECO:0000313" key="2">
    <source>
        <dbReference type="EMBL" id="MCP9292913.1"/>
    </source>
</evidence>
<keyword evidence="1" id="KW-0812">Transmembrane</keyword>
<dbReference type="Pfam" id="PF07332">
    <property type="entry name" value="Phage_holin_3_6"/>
    <property type="match status" value="1"/>
</dbReference>